<accession>A0AAD6DNS5</accession>
<reference evidence="1" key="1">
    <citation type="journal article" date="2023" name="IMA Fungus">
        <title>Comparative genomic study of the Penicillium genus elucidates a diverse pangenome and 15 lateral gene transfer events.</title>
        <authorList>
            <person name="Petersen C."/>
            <person name="Sorensen T."/>
            <person name="Nielsen M.R."/>
            <person name="Sondergaard T.E."/>
            <person name="Sorensen J.L."/>
            <person name="Fitzpatrick D.A."/>
            <person name="Frisvad J.C."/>
            <person name="Nielsen K.L."/>
        </authorList>
    </citation>
    <scope>NUCLEOTIDE SEQUENCE</scope>
    <source>
        <strain evidence="1">IBT 12815</strain>
    </source>
</reference>
<comment type="caution">
    <text evidence="1">The sequence shown here is derived from an EMBL/GenBank/DDBJ whole genome shotgun (WGS) entry which is preliminary data.</text>
</comment>
<dbReference type="GeneID" id="81593364"/>
<evidence type="ECO:0000313" key="1">
    <source>
        <dbReference type="EMBL" id="KAJ5589390.1"/>
    </source>
</evidence>
<dbReference type="Proteomes" id="UP001213799">
    <property type="component" value="Unassembled WGS sequence"/>
</dbReference>
<dbReference type="AlphaFoldDB" id="A0AAD6DNS5"/>
<dbReference type="RefSeq" id="XP_056748409.1">
    <property type="nucleotide sequence ID" value="XM_056903122.1"/>
</dbReference>
<dbReference type="EMBL" id="JAQJAE010000006">
    <property type="protein sequence ID" value="KAJ5589390.1"/>
    <property type="molecule type" value="Genomic_DNA"/>
</dbReference>
<keyword evidence="2" id="KW-1185">Reference proteome</keyword>
<evidence type="ECO:0000313" key="2">
    <source>
        <dbReference type="Proteomes" id="UP001213799"/>
    </source>
</evidence>
<sequence>MKSAFEESSEPSLLLLITTLDGAGFGLCRELRSRRRRARMTTGPAELSVGGGLCPAVKTVIPMPVDSFCLFGEAKEGFSSS</sequence>
<proteinExistence type="predicted"/>
<name>A0AAD6DNS5_9EURO</name>
<organism evidence="1 2">
    <name type="scientific">Penicillium hordei</name>
    <dbReference type="NCBI Taxonomy" id="40994"/>
    <lineage>
        <taxon>Eukaryota</taxon>
        <taxon>Fungi</taxon>
        <taxon>Dikarya</taxon>
        <taxon>Ascomycota</taxon>
        <taxon>Pezizomycotina</taxon>
        <taxon>Eurotiomycetes</taxon>
        <taxon>Eurotiomycetidae</taxon>
        <taxon>Eurotiales</taxon>
        <taxon>Aspergillaceae</taxon>
        <taxon>Penicillium</taxon>
    </lineage>
</organism>
<reference evidence="1" key="2">
    <citation type="submission" date="2023-01" db="EMBL/GenBank/DDBJ databases">
        <authorList>
            <person name="Petersen C."/>
        </authorList>
    </citation>
    <scope>NUCLEOTIDE SEQUENCE</scope>
    <source>
        <strain evidence="1">IBT 12815</strain>
    </source>
</reference>
<gene>
    <name evidence="1" type="ORF">N7537_012068</name>
</gene>
<protein>
    <submittedName>
        <fullName evidence="1">Uncharacterized protein</fullName>
    </submittedName>
</protein>